<evidence type="ECO:0000313" key="10">
    <source>
        <dbReference type="EMBL" id="GAA3285985.1"/>
    </source>
</evidence>
<feature type="binding site" evidence="9">
    <location>
        <position position="127"/>
    </location>
    <ligand>
        <name>Zn(2+)</name>
        <dbReference type="ChEBI" id="CHEBI:29105"/>
        <note>catalytic</note>
    </ligand>
</feature>
<keyword evidence="2 9" id="KW-0690">Ribosome biogenesis</keyword>
<keyword evidence="6 9" id="KW-0255">Endonuclease</keyword>
<accession>A0ABP6RFM1</accession>
<evidence type="ECO:0000256" key="1">
    <source>
        <dbReference type="ARBA" id="ARBA00010875"/>
    </source>
</evidence>
<name>A0ABP6RFM1_9MICC</name>
<keyword evidence="5 9" id="KW-0479">Metal-binding</keyword>
<evidence type="ECO:0000256" key="4">
    <source>
        <dbReference type="ARBA" id="ARBA00022722"/>
    </source>
</evidence>
<evidence type="ECO:0000256" key="7">
    <source>
        <dbReference type="ARBA" id="ARBA00022801"/>
    </source>
</evidence>
<dbReference type="Pfam" id="PF02130">
    <property type="entry name" value="YbeY"/>
    <property type="match status" value="1"/>
</dbReference>
<organism evidence="10 11">
    <name type="scientific">Nesterenkonia halobia</name>
    <dbReference type="NCBI Taxonomy" id="37922"/>
    <lineage>
        <taxon>Bacteria</taxon>
        <taxon>Bacillati</taxon>
        <taxon>Actinomycetota</taxon>
        <taxon>Actinomycetes</taxon>
        <taxon>Micrococcales</taxon>
        <taxon>Micrococcaceae</taxon>
        <taxon>Nesterenkonia</taxon>
    </lineage>
</organism>
<comment type="function">
    <text evidence="9">Single strand-specific metallo-endoribonuclease involved in late-stage 70S ribosome quality control and in maturation of the 3' terminus of the 16S rRNA.</text>
</comment>
<keyword evidence="3 9" id="KW-0698">rRNA processing</keyword>
<dbReference type="HAMAP" id="MF_00009">
    <property type="entry name" value="Endoribonucl_YbeY"/>
    <property type="match status" value="1"/>
</dbReference>
<comment type="subcellular location">
    <subcellularLocation>
        <location evidence="9">Cytoplasm</location>
    </subcellularLocation>
</comment>
<protein>
    <recommendedName>
        <fullName evidence="9">Endoribonuclease YbeY</fullName>
        <ecNumber evidence="9">3.1.-.-</ecNumber>
    </recommendedName>
</protein>
<keyword evidence="11" id="KW-1185">Reference proteome</keyword>
<feature type="binding site" evidence="9">
    <location>
        <position position="131"/>
    </location>
    <ligand>
        <name>Zn(2+)</name>
        <dbReference type="ChEBI" id="CHEBI:29105"/>
        <note>catalytic</note>
    </ligand>
</feature>
<dbReference type="EMBL" id="BAAAYG010000007">
    <property type="protein sequence ID" value="GAA3285985.1"/>
    <property type="molecule type" value="Genomic_DNA"/>
</dbReference>
<dbReference type="InterPro" id="IPR023091">
    <property type="entry name" value="MetalPrtase_cat_dom_sf_prd"/>
</dbReference>
<dbReference type="PROSITE" id="PS01306">
    <property type="entry name" value="UPF0054"/>
    <property type="match status" value="1"/>
</dbReference>
<dbReference type="Gene3D" id="3.40.390.30">
    <property type="entry name" value="Metalloproteases ('zincins'), catalytic domain"/>
    <property type="match status" value="1"/>
</dbReference>
<comment type="similarity">
    <text evidence="1 9">Belongs to the endoribonuclease YbeY family.</text>
</comment>
<gene>
    <name evidence="9 10" type="primary">ybeY</name>
    <name evidence="10" type="ORF">GCM10020260_19840</name>
</gene>
<proteinExistence type="inferred from homology"/>
<keyword evidence="8 9" id="KW-0862">Zinc</keyword>
<evidence type="ECO:0000256" key="6">
    <source>
        <dbReference type="ARBA" id="ARBA00022759"/>
    </source>
</evidence>
<evidence type="ECO:0000256" key="3">
    <source>
        <dbReference type="ARBA" id="ARBA00022552"/>
    </source>
</evidence>
<evidence type="ECO:0000313" key="11">
    <source>
        <dbReference type="Proteomes" id="UP001501736"/>
    </source>
</evidence>
<keyword evidence="9" id="KW-0963">Cytoplasm</keyword>
<dbReference type="InterPro" id="IPR020549">
    <property type="entry name" value="YbeY_CS"/>
</dbReference>
<dbReference type="Proteomes" id="UP001501736">
    <property type="component" value="Unassembled WGS sequence"/>
</dbReference>
<dbReference type="NCBIfam" id="TIGR00043">
    <property type="entry name" value="rRNA maturation RNase YbeY"/>
    <property type="match status" value="1"/>
</dbReference>
<dbReference type="SUPFAM" id="SSF55486">
    <property type="entry name" value="Metalloproteases ('zincins'), catalytic domain"/>
    <property type="match status" value="1"/>
</dbReference>
<dbReference type="InterPro" id="IPR002036">
    <property type="entry name" value="YbeY"/>
</dbReference>
<evidence type="ECO:0000256" key="9">
    <source>
        <dbReference type="HAMAP-Rule" id="MF_00009"/>
    </source>
</evidence>
<keyword evidence="4 9" id="KW-0540">Nuclease</keyword>
<evidence type="ECO:0000256" key="2">
    <source>
        <dbReference type="ARBA" id="ARBA00022517"/>
    </source>
</evidence>
<dbReference type="EC" id="3.1.-.-" evidence="9"/>
<sequence>MTDAAETSGVVVEDVSGSDRVAAGSPEMLRRLAAHVQGRLHLGAAVEVVITLIDDEQMAALHEDWLDLPGTTDVMSFPMDELRAGTAEEPVVAGTLGDVVISPEVAARQAAEAGHGTDDELALLAVHGMLHLLGHDHAEEEERRRMFALQTELLSGFLGRPAPTPTTGTDA</sequence>
<dbReference type="PANTHER" id="PTHR46986:SF1">
    <property type="entry name" value="ENDORIBONUCLEASE YBEY, CHLOROPLASTIC"/>
    <property type="match status" value="1"/>
</dbReference>
<comment type="caution">
    <text evidence="10">The sequence shown here is derived from an EMBL/GenBank/DDBJ whole genome shotgun (WGS) entry which is preliminary data.</text>
</comment>
<comment type="cofactor">
    <cofactor evidence="9">
        <name>Zn(2+)</name>
        <dbReference type="ChEBI" id="CHEBI:29105"/>
    </cofactor>
    <text evidence="9">Binds 1 zinc ion.</text>
</comment>
<evidence type="ECO:0000256" key="5">
    <source>
        <dbReference type="ARBA" id="ARBA00022723"/>
    </source>
</evidence>
<reference evidence="11" key="1">
    <citation type="journal article" date="2019" name="Int. J. Syst. Evol. Microbiol.">
        <title>The Global Catalogue of Microorganisms (GCM) 10K type strain sequencing project: providing services to taxonomists for standard genome sequencing and annotation.</title>
        <authorList>
            <consortium name="The Broad Institute Genomics Platform"/>
            <consortium name="The Broad Institute Genome Sequencing Center for Infectious Disease"/>
            <person name="Wu L."/>
            <person name="Ma J."/>
        </authorList>
    </citation>
    <scope>NUCLEOTIDE SEQUENCE [LARGE SCALE GENOMIC DNA]</scope>
    <source>
        <strain evidence="11">JCM 11483</strain>
    </source>
</reference>
<evidence type="ECO:0000256" key="8">
    <source>
        <dbReference type="ARBA" id="ARBA00022833"/>
    </source>
</evidence>
<dbReference type="PANTHER" id="PTHR46986">
    <property type="entry name" value="ENDORIBONUCLEASE YBEY, CHLOROPLASTIC"/>
    <property type="match status" value="1"/>
</dbReference>
<keyword evidence="7 9" id="KW-0378">Hydrolase</keyword>
<feature type="binding site" evidence="9">
    <location>
        <position position="137"/>
    </location>
    <ligand>
        <name>Zn(2+)</name>
        <dbReference type="ChEBI" id="CHEBI:29105"/>
        <note>catalytic</note>
    </ligand>
</feature>